<evidence type="ECO:0000256" key="3">
    <source>
        <dbReference type="ARBA" id="ARBA00022833"/>
    </source>
</evidence>
<evidence type="ECO:0000313" key="6">
    <source>
        <dbReference type="EMBL" id="CAL8123139.1"/>
    </source>
</evidence>
<feature type="region of interest" description="Disordered" evidence="4">
    <location>
        <begin position="336"/>
        <end position="359"/>
    </location>
</feature>
<evidence type="ECO:0000256" key="2">
    <source>
        <dbReference type="ARBA" id="ARBA00022771"/>
    </source>
</evidence>
<name>A0ABP1R8R1_9HEXA</name>
<sequence length="359" mass="40961">MEKSNQPLTFSVGKVSENRKLPASQTGPATRKFHGTTSADQGAASLAAQEEEQESSFGYMKNGEYMCICPYNQYHHVLKTRFSAHLLKCRHQYELDQKKIGKDGLDAICRYNHCHLIPAPELLLHEHSCLDKEMHLIGQYFAEEFKLIEKLVNDAGGEKALKARQQAAASLQSTQDNKDATKNSDSSQPEGAAGFTPAKVDNLLMLYQYRPIPPEVAKQRAEEEAKKKAKMDAILAPDKSELELAQENYGFTRRRRRLTNRQMLAKARPNYYKPKAGEDETHDEAYWDTPSTLKKPINWSQNFKNLEEPILSYPPGLSRAERRKFDVENTIRMATERGHGILNPDEWRKPEDLTKPKKK</sequence>
<evidence type="ECO:0000256" key="4">
    <source>
        <dbReference type="SAM" id="MobiDB-lite"/>
    </source>
</evidence>
<dbReference type="Proteomes" id="UP001642540">
    <property type="component" value="Unassembled WGS sequence"/>
</dbReference>
<evidence type="ECO:0000313" key="7">
    <source>
        <dbReference type="Proteomes" id="UP001642540"/>
    </source>
</evidence>
<dbReference type="EMBL" id="CAXLJM020000068">
    <property type="protein sequence ID" value="CAL8123139.1"/>
    <property type="molecule type" value="Genomic_DNA"/>
</dbReference>
<feature type="region of interest" description="Disordered" evidence="4">
    <location>
        <begin position="1"/>
        <end position="39"/>
    </location>
</feature>
<feature type="domain" description="CHHC U11-48K-type" evidence="5">
    <location>
        <begin position="66"/>
        <end position="93"/>
    </location>
</feature>
<keyword evidence="7" id="KW-1185">Reference proteome</keyword>
<evidence type="ECO:0000256" key="1">
    <source>
        <dbReference type="ARBA" id="ARBA00022723"/>
    </source>
</evidence>
<comment type="caution">
    <text evidence="6">The sequence shown here is derived from an EMBL/GenBank/DDBJ whole genome shotgun (WGS) entry which is preliminary data.</text>
</comment>
<keyword evidence="2" id="KW-0863">Zinc-finger</keyword>
<feature type="region of interest" description="Disordered" evidence="4">
    <location>
        <begin position="167"/>
        <end position="194"/>
    </location>
</feature>
<dbReference type="InterPro" id="IPR022776">
    <property type="entry name" value="TRM13/UPF0224_CHHC_Znf_dom"/>
</dbReference>
<gene>
    <name evidence="6" type="ORF">ODALV1_LOCUS20105</name>
</gene>
<keyword evidence="3" id="KW-0862">Zinc</keyword>
<protein>
    <recommendedName>
        <fullName evidence="5">CHHC U11-48K-type domain-containing protein</fullName>
    </recommendedName>
</protein>
<dbReference type="Pfam" id="PF05253">
    <property type="entry name" value="zf-U11-48K"/>
    <property type="match status" value="1"/>
</dbReference>
<keyword evidence="1" id="KW-0479">Metal-binding</keyword>
<reference evidence="6 7" key="1">
    <citation type="submission" date="2024-08" db="EMBL/GenBank/DDBJ databases">
        <authorList>
            <person name="Cucini C."/>
            <person name="Frati F."/>
        </authorList>
    </citation>
    <scope>NUCLEOTIDE SEQUENCE [LARGE SCALE GENOMIC DNA]</scope>
</reference>
<evidence type="ECO:0000259" key="5">
    <source>
        <dbReference type="PROSITE" id="PS51800"/>
    </source>
</evidence>
<accession>A0ABP1R8R1</accession>
<dbReference type="PROSITE" id="PS51800">
    <property type="entry name" value="ZF_CHHC_U11_48K"/>
    <property type="match status" value="1"/>
</dbReference>
<organism evidence="6 7">
    <name type="scientific">Orchesella dallaii</name>
    <dbReference type="NCBI Taxonomy" id="48710"/>
    <lineage>
        <taxon>Eukaryota</taxon>
        <taxon>Metazoa</taxon>
        <taxon>Ecdysozoa</taxon>
        <taxon>Arthropoda</taxon>
        <taxon>Hexapoda</taxon>
        <taxon>Collembola</taxon>
        <taxon>Entomobryomorpha</taxon>
        <taxon>Entomobryoidea</taxon>
        <taxon>Orchesellidae</taxon>
        <taxon>Orchesellinae</taxon>
        <taxon>Orchesella</taxon>
    </lineage>
</organism>
<proteinExistence type="predicted"/>